<dbReference type="Gene3D" id="1.20.1530.20">
    <property type="match status" value="1"/>
</dbReference>
<dbReference type="OrthoDB" id="9781411at2"/>
<feature type="transmembrane region" description="Helical" evidence="5">
    <location>
        <begin position="109"/>
        <end position="130"/>
    </location>
</feature>
<sequence>MELVVILLLSAVVCVPLTQLLGLGVIPGYLLAGIVIGPSGLGLVTDVPDVASISQWGVVMMLFVIGLELEPARLWGMRREVFGVGLFQLAICAGVMAVLMGALRQLSHLSWAGAIVCGLSLALSSTAVALRLLDERQLTRTPMGRTALGILLLQDIAAIPILVGIGILGGGGTRAPSFVWSLIAVAVVLACARLRVISWVDRVQLRELFTAGTLLVVIGSAQLFDHAGLSAGLGGFLVGVLLARSRYRDALEASIDPFKGLLLGLFFVSIGMAVNLDVVRAHWPFIALSVAALLVVKGGILYGIARMAGLPRYHRLTFAIVLAQGGEFGFAIFNEALDNGILNQVQRDVVSVVVAVSMALVPILIKVLERVQPERVRGYTSGAP</sequence>
<dbReference type="GO" id="GO:0015297">
    <property type="term" value="F:antiporter activity"/>
    <property type="evidence" value="ECO:0007669"/>
    <property type="project" value="InterPro"/>
</dbReference>
<evidence type="ECO:0000256" key="2">
    <source>
        <dbReference type="ARBA" id="ARBA00022692"/>
    </source>
</evidence>
<evidence type="ECO:0000256" key="3">
    <source>
        <dbReference type="ARBA" id="ARBA00022989"/>
    </source>
</evidence>
<reference evidence="7 8" key="1">
    <citation type="submission" date="2017-05" db="EMBL/GenBank/DDBJ databases">
        <title>Complete and WGS of Bordetella genogroups.</title>
        <authorList>
            <person name="Spilker T."/>
            <person name="LiPuma J."/>
        </authorList>
    </citation>
    <scope>NUCLEOTIDE SEQUENCE [LARGE SCALE GENOMIC DNA]</scope>
    <source>
        <strain evidence="7 8">AU17164</strain>
    </source>
</reference>
<feature type="transmembrane region" description="Helical" evidence="5">
    <location>
        <begin position="282"/>
        <end position="304"/>
    </location>
</feature>
<feature type="transmembrane region" description="Helical" evidence="5">
    <location>
        <begin position="151"/>
        <end position="172"/>
    </location>
</feature>
<name>A0A1W6YXF4_9BORD</name>
<evidence type="ECO:0000313" key="7">
    <source>
        <dbReference type="EMBL" id="ARP85782.1"/>
    </source>
</evidence>
<keyword evidence="4 5" id="KW-0472">Membrane</keyword>
<dbReference type="EMBL" id="CP021109">
    <property type="protein sequence ID" value="ARP85782.1"/>
    <property type="molecule type" value="Genomic_DNA"/>
</dbReference>
<organism evidence="7 8">
    <name type="scientific">Bordetella genomosp. 9</name>
    <dbReference type="NCBI Taxonomy" id="1416803"/>
    <lineage>
        <taxon>Bacteria</taxon>
        <taxon>Pseudomonadati</taxon>
        <taxon>Pseudomonadota</taxon>
        <taxon>Betaproteobacteria</taxon>
        <taxon>Burkholderiales</taxon>
        <taxon>Alcaligenaceae</taxon>
        <taxon>Bordetella</taxon>
    </lineage>
</organism>
<comment type="subcellular location">
    <subcellularLocation>
        <location evidence="1">Membrane</location>
        <topology evidence="1">Multi-pass membrane protein</topology>
    </subcellularLocation>
</comment>
<dbReference type="GO" id="GO:0005886">
    <property type="term" value="C:plasma membrane"/>
    <property type="evidence" value="ECO:0007669"/>
    <property type="project" value="TreeGrafter"/>
</dbReference>
<keyword evidence="2 5" id="KW-0812">Transmembrane</keyword>
<evidence type="ECO:0000259" key="6">
    <source>
        <dbReference type="Pfam" id="PF00999"/>
    </source>
</evidence>
<accession>A0A1W6YXF4</accession>
<feature type="transmembrane region" description="Helical" evidence="5">
    <location>
        <begin position="51"/>
        <end position="69"/>
    </location>
</feature>
<evidence type="ECO:0000256" key="5">
    <source>
        <dbReference type="SAM" id="Phobius"/>
    </source>
</evidence>
<protein>
    <submittedName>
        <fullName evidence="7">Transporter</fullName>
    </submittedName>
</protein>
<feature type="transmembrane region" description="Helical" evidence="5">
    <location>
        <begin position="178"/>
        <end position="196"/>
    </location>
</feature>
<dbReference type="InterPro" id="IPR006153">
    <property type="entry name" value="Cation/H_exchanger_TM"/>
</dbReference>
<evidence type="ECO:0000256" key="4">
    <source>
        <dbReference type="ARBA" id="ARBA00023136"/>
    </source>
</evidence>
<keyword evidence="8" id="KW-1185">Reference proteome</keyword>
<feature type="transmembrane region" description="Helical" evidence="5">
    <location>
        <begin position="208"/>
        <end position="224"/>
    </location>
</feature>
<feature type="transmembrane region" description="Helical" evidence="5">
    <location>
        <begin position="259"/>
        <end position="276"/>
    </location>
</feature>
<dbReference type="GO" id="GO:1902600">
    <property type="term" value="P:proton transmembrane transport"/>
    <property type="evidence" value="ECO:0007669"/>
    <property type="project" value="InterPro"/>
</dbReference>
<dbReference type="InterPro" id="IPR038770">
    <property type="entry name" value="Na+/solute_symporter_sf"/>
</dbReference>
<dbReference type="RefSeq" id="WP_086056520.1">
    <property type="nucleotide sequence ID" value="NZ_CP021109.1"/>
</dbReference>
<dbReference type="PANTHER" id="PTHR46157">
    <property type="entry name" value="K(+) EFFLUX ANTIPORTER 3, CHLOROPLASTIC"/>
    <property type="match status" value="1"/>
</dbReference>
<evidence type="ECO:0000256" key="1">
    <source>
        <dbReference type="ARBA" id="ARBA00004141"/>
    </source>
</evidence>
<proteinExistence type="predicted"/>
<dbReference type="Pfam" id="PF00999">
    <property type="entry name" value="Na_H_Exchanger"/>
    <property type="match status" value="1"/>
</dbReference>
<dbReference type="AlphaFoldDB" id="A0A1W6YXF4"/>
<evidence type="ECO:0000313" key="8">
    <source>
        <dbReference type="Proteomes" id="UP000194139"/>
    </source>
</evidence>
<dbReference type="Proteomes" id="UP000194139">
    <property type="component" value="Chromosome"/>
</dbReference>
<feature type="transmembrane region" description="Helical" evidence="5">
    <location>
        <begin position="349"/>
        <end position="368"/>
    </location>
</feature>
<feature type="transmembrane region" description="Helical" evidence="5">
    <location>
        <begin position="230"/>
        <end position="247"/>
    </location>
</feature>
<keyword evidence="3 5" id="KW-1133">Transmembrane helix</keyword>
<gene>
    <name evidence="7" type="ORF">CAL13_05845</name>
</gene>
<feature type="transmembrane region" description="Helical" evidence="5">
    <location>
        <begin position="81"/>
        <end position="103"/>
    </location>
</feature>
<dbReference type="PANTHER" id="PTHR46157:SF4">
    <property type="entry name" value="K(+) EFFLUX ANTIPORTER 3, CHLOROPLASTIC"/>
    <property type="match status" value="1"/>
</dbReference>
<feature type="domain" description="Cation/H+ exchanger transmembrane" evidence="6">
    <location>
        <begin position="9"/>
        <end position="366"/>
    </location>
</feature>
<feature type="transmembrane region" description="Helical" evidence="5">
    <location>
        <begin position="316"/>
        <end position="337"/>
    </location>
</feature>